<keyword evidence="2" id="KW-1185">Reference proteome</keyword>
<evidence type="ECO:0000313" key="2">
    <source>
        <dbReference type="Proteomes" id="UP000035740"/>
    </source>
</evidence>
<dbReference type="GO" id="GO:0051959">
    <property type="term" value="F:dynein light intermediate chain binding"/>
    <property type="evidence" value="ECO:0007669"/>
    <property type="project" value="InterPro"/>
</dbReference>
<feature type="non-terminal residue" evidence="1">
    <location>
        <position position="90"/>
    </location>
</feature>
<dbReference type="GO" id="GO:0007018">
    <property type="term" value="P:microtubule-based movement"/>
    <property type="evidence" value="ECO:0007669"/>
    <property type="project" value="InterPro"/>
</dbReference>
<dbReference type="OrthoDB" id="447173at2759"/>
<proteinExistence type="predicted"/>
<sequence length="90" mass="10223">MTVSQIAWARGCEQALRSSNPVAAMKSWLDTQMRQLADLTELVRTDLSSIDRQKVVALVTNDVHARDVVRRILDGNVTGINDFNWQQQLR</sequence>
<dbReference type="InterPro" id="IPR026983">
    <property type="entry name" value="DHC"/>
</dbReference>
<protein>
    <submittedName>
        <fullName evidence="1">Uncharacterized protein</fullName>
    </submittedName>
</protein>
<organism evidence="1 2">
    <name type="scientific">Beta vulgaris subsp. vulgaris</name>
    <name type="common">Beet</name>
    <dbReference type="NCBI Taxonomy" id="3555"/>
    <lineage>
        <taxon>Eukaryota</taxon>
        <taxon>Viridiplantae</taxon>
        <taxon>Streptophyta</taxon>
        <taxon>Embryophyta</taxon>
        <taxon>Tracheophyta</taxon>
        <taxon>Spermatophyta</taxon>
        <taxon>Magnoliopsida</taxon>
        <taxon>eudicotyledons</taxon>
        <taxon>Gunneridae</taxon>
        <taxon>Pentapetalae</taxon>
        <taxon>Caryophyllales</taxon>
        <taxon>Chenopodiaceae</taxon>
        <taxon>Betoideae</taxon>
        <taxon>Beta</taxon>
    </lineage>
</organism>
<dbReference type="Proteomes" id="UP000035740">
    <property type="component" value="Unassembled WGS sequence"/>
</dbReference>
<reference evidence="1 2" key="1">
    <citation type="journal article" date="2014" name="Nature">
        <title>The genome of the recently domesticated crop plant sugar beet (Beta vulgaris).</title>
        <authorList>
            <person name="Dohm J.C."/>
            <person name="Minoche A.E."/>
            <person name="Holtgrawe D."/>
            <person name="Capella-Gutierrez S."/>
            <person name="Zakrzewski F."/>
            <person name="Tafer H."/>
            <person name="Rupp O."/>
            <person name="Sorensen T.R."/>
            <person name="Stracke R."/>
            <person name="Reinhardt R."/>
            <person name="Goesmann A."/>
            <person name="Kraft T."/>
            <person name="Schulz B."/>
            <person name="Stadler P.F."/>
            <person name="Schmidt T."/>
            <person name="Gabaldon T."/>
            <person name="Lehrach H."/>
            <person name="Weisshaar B."/>
            <person name="Himmelbauer H."/>
        </authorList>
    </citation>
    <scope>NUCLEOTIDE SEQUENCE [LARGE SCALE GENOMIC DNA]</scope>
    <source>
        <tissue evidence="1">Taproot</tissue>
    </source>
</reference>
<dbReference type="GO" id="GO:0030286">
    <property type="term" value="C:dynein complex"/>
    <property type="evidence" value="ECO:0007669"/>
    <property type="project" value="InterPro"/>
</dbReference>
<dbReference type="EMBL" id="KQ118956">
    <property type="protein sequence ID" value="KMS64907.1"/>
    <property type="molecule type" value="Genomic_DNA"/>
</dbReference>
<dbReference type="GO" id="GO:0045505">
    <property type="term" value="F:dynein intermediate chain binding"/>
    <property type="evidence" value="ECO:0007669"/>
    <property type="project" value="InterPro"/>
</dbReference>
<dbReference type="PANTHER" id="PTHR45703">
    <property type="entry name" value="DYNEIN HEAVY CHAIN"/>
    <property type="match status" value="1"/>
</dbReference>
<dbReference type="AlphaFoldDB" id="A0A0J7YMT5"/>
<name>A0A0J7YMT5_BETVV</name>
<accession>A0A0J7YMT5</accession>
<evidence type="ECO:0000313" key="1">
    <source>
        <dbReference type="EMBL" id="KMS64907.1"/>
    </source>
</evidence>
<gene>
    <name evidence="1" type="ORF">BVRB_041420</name>
</gene>
<dbReference type="Gene3D" id="1.20.58.1120">
    <property type="match status" value="1"/>
</dbReference>